<evidence type="ECO:0000313" key="2">
    <source>
        <dbReference type="EMBL" id="MFD2162026.1"/>
    </source>
</evidence>
<organism evidence="2 3">
    <name type="scientific">Paradesertivirga mongoliensis</name>
    <dbReference type="NCBI Taxonomy" id="2100740"/>
    <lineage>
        <taxon>Bacteria</taxon>
        <taxon>Pseudomonadati</taxon>
        <taxon>Bacteroidota</taxon>
        <taxon>Sphingobacteriia</taxon>
        <taxon>Sphingobacteriales</taxon>
        <taxon>Sphingobacteriaceae</taxon>
        <taxon>Paradesertivirga</taxon>
    </lineage>
</organism>
<keyword evidence="1" id="KW-1133">Transmembrane helix</keyword>
<feature type="transmembrane region" description="Helical" evidence="1">
    <location>
        <begin position="75"/>
        <end position="98"/>
    </location>
</feature>
<dbReference type="Proteomes" id="UP001597387">
    <property type="component" value="Unassembled WGS sequence"/>
</dbReference>
<reference evidence="3" key="1">
    <citation type="journal article" date="2019" name="Int. J. Syst. Evol. Microbiol.">
        <title>The Global Catalogue of Microorganisms (GCM) 10K type strain sequencing project: providing services to taxonomists for standard genome sequencing and annotation.</title>
        <authorList>
            <consortium name="The Broad Institute Genomics Platform"/>
            <consortium name="The Broad Institute Genome Sequencing Center for Infectious Disease"/>
            <person name="Wu L."/>
            <person name="Ma J."/>
        </authorList>
    </citation>
    <scope>NUCLEOTIDE SEQUENCE [LARGE SCALE GENOMIC DNA]</scope>
    <source>
        <strain evidence="3">KCTC 42217</strain>
    </source>
</reference>
<accession>A0ABW4ZJ12</accession>
<dbReference type="PANTHER" id="PTHR35519">
    <property type="entry name" value="MEMBRANE PROTEINS"/>
    <property type="match status" value="1"/>
</dbReference>
<evidence type="ECO:0000313" key="3">
    <source>
        <dbReference type="Proteomes" id="UP001597387"/>
    </source>
</evidence>
<sequence>MNRNNQEIKLTGKLKWVEQISYLLDERFRIPGTTFRFGLDPILNLIPAAGGLSGFVLTAALILTMAKNGASGRIVALMGINALLDATIGAIPVIGTVFDFFYKANSKNIRLLKEHYEEGKHQGSGKSVWITAIAVILVLFVLLLILLWNILEWIIGWF</sequence>
<keyword evidence="1" id="KW-0812">Transmembrane</keyword>
<name>A0ABW4ZJ12_9SPHI</name>
<protein>
    <submittedName>
        <fullName evidence="2">DUF4112 domain-containing protein</fullName>
    </submittedName>
</protein>
<evidence type="ECO:0000256" key="1">
    <source>
        <dbReference type="SAM" id="Phobius"/>
    </source>
</evidence>
<dbReference type="RefSeq" id="WP_255898062.1">
    <property type="nucleotide sequence ID" value="NZ_JAFMZO010000001.1"/>
</dbReference>
<dbReference type="PANTHER" id="PTHR35519:SF2">
    <property type="entry name" value="PH DOMAIN PROTEIN"/>
    <property type="match status" value="1"/>
</dbReference>
<proteinExistence type="predicted"/>
<feature type="transmembrane region" description="Helical" evidence="1">
    <location>
        <begin position="128"/>
        <end position="151"/>
    </location>
</feature>
<gene>
    <name evidence="2" type="ORF">ACFSJU_06450</name>
</gene>
<dbReference type="InterPro" id="IPR025187">
    <property type="entry name" value="DUF4112"/>
</dbReference>
<keyword evidence="1" id="KW-0472">Membrane</keyword>
<keyword evidence="3" id="KW-1185">Reference proteome</keyword>
<comment type="caution">
    <text evidence="2">The sequence shown here is derived from an EMBL/GenBank/DDBJ whole genome shotgun (WGS) entry which is preliminary data.</text>
</comment>
<feature type="transmembrane region" description="Helical" evidence="1">
    <location>
        <begin position="42"/>
        <end position="63"/>
    </location>
</feature>
<dbReference type="Pfam" id="PF13430">
    <property type="entry name" value="DUF4112"/>
    <property type="match status" value="1"/>
</dbReference>
<dbReference type="EMBL" id="JBHUHZ010000001">
    <property type="protein sequence ID" value="MFD2162026.1"/>
    <property type="molecule type" value="Genomic_DNA"/>
</dbReference>